<dbReference type="Gene3D" id="3.10.20.90">
    <property type="entry name" value="Phosphatidylinositol 3-kinase Catalytic Subunit, Chain A, domain 1"/>
    <property type="match status" value="1"/>
</dbReference>
<sequence>MADKKPKEGVRTENNDHINLEVAGQGGSVVQFKIQRQPGWRGSVVERRPMILVRGLSTRQIRFRLDGQPINETLHSWTWRVKVQVTCSSSRQEGSANKGTCYLTPELVPTDQEDILSENTAIWFQRI</sequence>
<dbReference type="EMBL" id="JAULJE010000004">
    <property type="protein sequence ID" value="KAK1344250.1"/>
    <property type="molecule type" value="Genomic_DNA"/>
</dbReference>
<dbReference type="Proteomes" id="UP001177744">
    <property type="component" value="Unassembled WGS sequence"/>
</dbReference>
<evidence type="ECO:0000313" key="2">
    <source>
        <dbReference type="Proteomes" id="UP001177744"/>
    </source>
</evidence>
<keyword evidence="2" id="KW-1185">Reference proteome</keyword>
<proteinExistence type="predicted"/>
<reference evidence="1" key="1">
    <citation type="submission" date="2023-06" db="EMBL/GenBank/DDBJ databases">
        <title>Reference genome for the Northern bat (Eptesicus nilssonii), a most northern bat species.</title>
        <authorList>
            <person name="Laine V.N."/>
            <person name="Pulliainen A.T."/>
            <person name="Lilley T.M."/>
        </authorList>
    </citation>
    <scope>NUCLEOTIDE SEQUENCE</scope>
    <source>
        <strain evidence="1">BLF_Eptnil</strain>
        <tissue evidence="1">Kidney</tissue>
    </source>
</reference>
<protein>
    <submittedName>
        <fullName evidence="1">Uncharacterized protein</fullName>
    </submittedName>
</protein>
<organism evidence="1 2">
    <name type="scientific">Cnephaeus nilssonii</name>
    <name type="common">Northern bat</name>
    <name type="synonym">Eptesicus nilssonii</name>
    <dbReference type="NCBI Taxonomy" id="3371016"/>
    <lineage>
        <taxon>Eukaryota</taxon>
        <taxon>Metazoa</taxon>
        <taxon>Chordata</taxon>
        <taxon>Craniata</taxon>
        <taxon>Vertebrata</taxon>
        <taxon>Euteleostomi</taxon>
        <taxon>Mammalia</taxon>
        <taxon>Eutheria</taxon>
        <taxon>Laurasiatheria</taxon>
        <taxon>Chiroptera</taxon>
        <taxon>Yangochiroptera</taxon>
        <taxon>Vespertilionidae</taxon>
        <taxon>Cnephaeus</taxon>
    </lineage>
</organism>
<evidence type="ECO:0000313" key="1">
    <source>
        <dbReference type="EMBL" id="KAK1344250.1"/>
    </source>
</evidence>
<name>A0AA40LSM9_CNENI</name>
<gene>
    <name evidence="1" type="ORF">QTO34_014815</name>
</gene>
<accession>A0AA40LSM9</accession>
<comment type="caution">
    <text evidence="1">The sequence shown here is derived from an EMBL/GenBank/DDBJ whole genome shotgun (WGS) entry which is preliminary data.</text>
</comment>
<dbReference type="AlphaFoldDB" id="A0AA40LSM9"/>